<reference evidence="2" key="2">
    <citation type="submission" date="2020-09" db="EMBL/GenBank/DDBJ databases">
        <authorList>
            <person name="Sun Q."/>
            <person name="Ohkuma M."/>
        </authorList>
    </citation>
    <scope>NUCLEOTIDE SEQUENCE</scope>
    <source>
        <strain evidence="2">JCM 4637</strain>
    </source>
</reference>
<dbReference type="SUPFAM" id="SSF48452">
    <property type="entry name" value="TPR-like"/>
    <property type="match status" value="1"/>
</dbReference>
<dbReference type="EMBL" id="BMVC01000008">
    <property type="protein sequence ID" value="GHC99429.1"/>
    <property type="molecule type" value="Genomic_DNA"/>
</dbReference>
<evidence type="ECO:0000313" key="2">
    <source>
        <dbReference type="EMBL" id="GHC99429.1"/>
    </source>
</evidence>
<dbReference type="Pfam" id="PF14559">
    <property type="entry name" value="TPR_19"/>
    <property type="match status" value="1"/>
</dbReference>
<proteinExistence type="predicted"/>
<comment type="caution">
    <text evidence="2">The sequence shown here is derived from an EMBL/GenBank/DDBJ whole genome shotgun (WGS) entry which is preliminary data.</text>
</comment>
<dbReference type="AlphaFoldDB" id="A0A919CB81"/>
<dbReference type="Gene3D" id="1.25.40.10">
    <property type="entry name" value="Tetratricopeptide repeat domain"/>
    <property type="match status" value="2"/>
</dbReference>
<dbReference type="InterPro" id="IPR019734">
    <property type="entry name" value="TPR_rpt"/>
</dbReference>
<evidence type="ECO:0000256" key="1">
    <source>
        <dbReference type="PROSITE-ProRule" id="PRU00339"/>
    </source>
</evidence>
<dbReference type="SMART" id="SM00028">
    <property type="entry name" value="TPR"/>
    <property type="match status" value="3"/>
</dbReference>
<dbReference type="RefSeq" id="WP_189824908.1">
    <property type="nucleotide sequence ID" value="NZ_BMVC01000008.1"/>
</dbReference>
<dbReference type="PROSITE" id="PS51257">
    <property type="entry name" value="PROKAR_LIPOPROTEIN"/>
    <property type="match status" value="1"/>
</dbReference>
<keyword evidence="1" id="KW-0802">TPR repeat</keyword>
<evidence type="ECO:0000313" key="3">
    <source>
        <dbReference type="Proteomes" id="UP000638353"/>
    </source>
</evidence>
<dbReference type="Pfam" id="PF13181">
    <property type="entry name" value="TPR_8"/>
    <property type="match status" value="1"/>
</dbReference>
<dbReference type="PANTHER" id="PTHR12558:SF13">
    <property type="entry name" value="CELL DIVISION CYCLE PROTEIN 27 HOMOLOG"/>
    <property type="match status" value="1"/>
</dbReference>
<dbReference type="PROSITE" id="PS50005">
    <property type="entry name" value="TPR"/>
    <property type="match status" value="1"/>
</dbReference>
<name>A0A919CB81_9ACTN</name>
<dbReference type="InterPro" id="IPR011990">
    <property type="entry name" value="TPR-like_helical_dom_sf"/>
</dbReference>
<dbReference type="PANTHER" id="PTHR12558">
    <property type="entry name" value="CELL DIVISION CYCLE 16,23,27"/>
    <property type="match status" value="1"/>
</dbReference>
<gene>
    <name evidence="2" type="ORF">GCM10010334_42960</name>
</gene>
<organism evidence="2 3">
    <name type="scientific">Streptomyces finlayi</name>
    <dbReference type="NCBI Taxonomy" id="67296"/>
    <lineage>
        <taxon>Bacteria</taxon>
        <taxon>Bacillati</taxon>
        <taxon>Actinomycetota</taxon>
        <taxon>Actinomycetes</taxon>
        <taxon>Kitasatosporales</taxon>
        <taxon>Streptomycetaceae</taxon>
        <taxon>Streptomyces</taxon>
    </lineage>
</organism>
<feature type="repeat" description="TPR" evidence="1">
    <location>
        <begin position="190"/>
        <end position="223"/>
    </location>
</feature>
<dbReference type="Proteomes" id="UP000638353">
    <property type="component" value="Unassembled WGS sequence"/>
</dbReference>
<evidence type="ECO:0008006" key="4">
    <source>
        <dbReference type="Google" id="ProtNLM"/>
    </source>
</evidence>
<reference evidence="2" key="1">
    <citation type="journal article" date="2014" name="Int. J. Syst. Evol. Microbiol.">
        <title>Complete genome sequence of Corynebacterium casei LMG S-19264T (=DSM 44701T), isolated from a smear-ripened cheese.</title>
        <authorList>
            <consortium name="US DOE Joint Genome Institute (JGI-PGF)"/>
            <person name="Walter F."/>
            <person name="Albersmeier A."/>
            <person name="Kalinowski J."/>
            <person name="Ruckert C."/>
        </authorList>
    </citation>
    <scope>NUCLEOTIDE SEQUENCE</scope>
    <source>
        <strain evidence="2">JCM 4637</strain>
    </source>
</reference>
<protein>
    <recommendedName>
        <fullName evidence="4">Tetratricopeptide repeat protein</fullName>
    </recommendedName>
</protein>
<sequence length="399" mass="42435">MRRPVRAALGASASTLVVLACATGLLALGPTESPALPDHAPTASLAHSQRALKSIELARSTLDESHLATAERALARSLALQPRDNYTAVVGSGMLAGARHDFAASRAHALKATAMAPDRAPGYAVLADAETQLGHRAAATAAVQRLLDLAPTSSAYARAAQELESQGRTDEARAALERASEIALNPADASFAALRLGDLDLETGHPDRAVRHYDRSLAVAPGNAYAVAGKARAKAALGRTQEALRLYRKVTERTPAPRFLYELGSLQKKLGQDPRTAFAALDAQSRLALAQGGAVDPCLGLYQANHRDPHLGVRLLRAEWQRRQHSSVADALSWALHRAGRSEEALEYARRATAGGRRSADALQHLGAIETSLQLPSAAHHLRQSRTLNPYLAPEESAR</sequence>
<accession>A0A919CB81</accession>